<dbReference type="GO" id="GO:0042393">
    <property type="term" value="F:histone binding"/>
    <property type="evidence" value="ECO:0007669"/>
    <property type="project" value="TreeGrafter"/>
</dbReference>
<feature type="region of interest" description="Disordered" evidence="1">
    <location>
        <begin position="58"/>
        <end position="96"/>
    </location>
</feature>
<dbReference type="PANTHER" id="PTHR14222:SF2">
    <property type="entry name" value="CONDENSIN COMPLEX SUBUNIT 1"/>
    <property type="match status" value="1"/>
</dbReference>
<reference evidence="2 3" key="1">
    <citation type="journal article" date="2018" name="Front. Plant Sci.">
        <title>Red Clover (Trifolium pratense) and Zigzag Clover (T. medium) - A Picture of Genomic Similarities and Differences.</title>
        <authorList>
            <person name="Dluhosova J."/>
            <person name="Istvanek J."/>
            <person name="Nedelnik J."/>
            <person name="Repkova J."/>
        </authorList>
    </citation>
    <scope>NUCLEOTIDE SEQUENCE [LARGE SCALE GENOMIC DNA]</scope>
    <source>
        <strain evidence="3">cv. 10/8</strain>
        <tissue evidence="2">Leaf</tissue>
    </source>
</reference>
<dbReference type="EMBL" id="LXQA010117012">
    <property type="protein sequence ID" value="MCI19872.1"/>
    <property type="molecule type" value="Genomic_DNA"/>
</dbReference>
<name>A0A392Q7K4_9FABA</name>
<feature type="compositionally biased region" description="Basic and acidic residues" evidence="1">
    <location>
        <begin position="84"/>
        <end position="96"/>
    </location>
</feature>
<dbReference type="GO" id="GO:0010032">
    <property type="term" value="P:meiotic chromosome condensation"/>
    <property type="evidence" value="ECO:0007669"/>
    <property type="project" value="TreeGrafter"/>
</dbReference>
<accession>A0A392Q7K4</accession>
<dbReference type="GO" id="GO:0000796">
    <property type="term" value="C:condensin complex"/>
    <property type="evidence" value="ECO:0007669"/>
    <property type="project" value="TreeGrafter"/>
</dbReference>
<protein>
    <submittedName>
        <fullName evidence="2">Condensin complex subunit 1-like</fullName>
    </submittedName>
</protein>
<dbReference type="PANTHER" id="PTHR14222">
    <property type="entry name" value="CONDENSIN"/>
    <property type="match status" value="1"/>
</dbReference>
<comment type="caution">
    <text evidence="2">The sequence shown here is derived from an EMBL/GenBank/DDBJ whole genome shotgun (WGS) entry which is preliminary data.</text>
</comment>
<organism evidence="2 3">
    <name type="scientific">Trifolium medium</name>
    <dbReference type="NCBI Taxonomy" id="97028"/>
    <lineage>
        <taxon>Eukaryota</taxon>
        <taxon>Viridiplantae</taxon>
        <taxon>Streptophyta</taxon>
        <taxon>Embryophyta</taxon>
        <taxon>Tracheophyta</taxon>
        <taxon>Spermatophyta</taxon>
        <taxon>Magnoliopsida</taxon>
        <taxon>eudicotyledons</taxon>
        <taxon>Gunneridae</taxon>
        <taxon>Pentapetalae</taxon>
        <taxon>rosids</taxon>
        <taxon>fabids</taxon>
        <taxon>Fabales</taxon>
        <taxon>Fabaceae</taxon>
        <taxon>Papilionoideae</taxon>
        <taxon>50 kb inversion clade</taxon>
        <taxon>NPAAA clade</taxon>
        <taxon>Hologalegina</taxon>
        <taxon>IRL clade</taxon>
        <taxon>Trifolieae</taxon>
        <taxon>Trifolium</taxon>
    </lineage>
</organism>
<dbReference type="InterPro" id="IPR026971">
    <property type="entry name" value="CND1/NCAPD3"/>
</dbReference>
<sequence>MKKLIDLFKTYEHALSEDSVMDNFKNILNKAKKFAKLDLKTYLEEFEDKLNKFHMEKKEQEVTARNAQIHQQKIDSRGSFNVDKNSEDHSKSNTSS</sequence>
<evidence type="ECO:0000313" key="3">
    <source>
        <dbReference type="Proteomes" id="UP000265520"/>
    </source>
</evidence>
<evidence type="ECO:0000313" key="2">
    <source>
        <dbReference type="EMBL" id="MCI19872.1"/>
    </source>
</evidence>
<keyword evidence="3" id="KW-1185">Reference proteome</keyword>
<dbReference type="AlphaFoldDB" id="A0A392Q7K4"/>
<dbReference type="GO" id="GO:0007076">
    <property type="term" value="P:mitotic chromosome condensation"/>
    <property type="evidence" value="ECO:0007669"/>
    <property type="project" value="InterPro"/>
</dbReference>
<dbReference type="GO" id="GO:0000779">
    <property type="term" value="C:condensed chromosome, centromeric region"/>
    <property type="evidence" value="ECO:0007669"/>
    <property type="project" value="TreeGrafter"/>
</dbReference>
<dbReference type="Proteomes" id="UP000265520">
    <property type="component" value="Unassembled WGS sequence"/>
</dbReference>
<evidence type="ECO:0000256" key="1">
    <source>
        <dbReference type="SAM" id="MobiDB-lite"/>
    </source>
</evidence>
<proteinExistence type="predicted"/>
<feature type="non-terminal residue" evidence="2">
    <location>
        <position position="96"/>
    </location>
</feature>